<dbReference type="GO" id="GO:0019005">
    <property type="term" value="C:SCF ubiquitin ligase complex"/>
    <property type="evidence" value="ECO:0007669"/>
    <property type="project" value="TreeGrafter"/>
</dbReference>
<feature type="domain" description="COI1 F-box" evidence="1">
    <location>
        <begin position="31"/>
        <end position="58"/>
    </location>
</feature>
<dbReference type="InterPro" id="IPR036047">
    <property type="entry name" value="F-box-like_dom_sf"/>
</dbReference>
<dbReference type="SUPFAM" id="SSF52047">
    <property type="entry name" value="RNI-like"/>
    <property type="match status" value="1"/>
</dbReference>
<keyword evidence="3" id="KW-1185">Reference proteome</keyword>
<comment type="caution">
    <text evidence="2">The sequence shown here is derived from an EMBL/GenBank/DDBJ whole genome shotgun (WGS) entry which is preliminary data.</text>
</comment>
<dbReference type="InterPro" id="IPR032675">
    <property type="entry name" value="LRR_dom_sf"/>
</dbReference>
<dbReference type="Pfam" id="PF18511">
    <property type="entry name" value="F-box_5"/>
    <property type="match status" value="1"/>
</dbReference>
<dbReference type="Gene3D" id="1.20.1280.50">
    <property type="match status" value="1"/>
</dbReference>
<dbReference type="GO" id="GO:0031146">
    <property type="term" value="P:SCF-dependent proteasomal ubiquitin-dependent protein catabolic process"/>
    <property type="evidence" value="ECO:0007669"/>
    <property type="project" value="TreeGrafter"/>
</dbReference>
<dbReference type="PANTHER" id="PTHR13318">
    <property type="entry name" value="PARTNER OF PAIRED, ISOFORM B-RELATED"/>
    <property type="match status" value="1"/>
</dbReference>
<dbReference type="SUPFAM" id="SSF81383">
    <property type="entry name" value="F-box domain"/>
    <property type="match status" value="1"/>
</dbReference>
<dbReference type="Proteomes" id="UP000696485">
    <property type="component" value="Unassembled WGS sequence"/>
</dbReference>
<sequence>MPILSPSTTSIQTLRRNKGIRRPLTPLYLPEILEQILSYLSQTSLRFAASLVCRQWYVVSKPLIADTAVWRYDMHDPDKGRYYDDLRSDLLKKLDRAGSLEVFGLHLNYQNFALSQQMNVQQWQLILETLGTMRKVKNIQVKALTIHDTLRWGPQLQPLLGHLSLLTSLSLVRTTLVSLPLAAILISCPKLQYVDIHMHSFAVSRLELCPHSIDTNLVTIPQLPLKSLILQRLSVEESALEEVLASSPHLTELQLIDLYNPQEDFAFTASQRSLVSLERMELFRRVAKHCPKIDSFHISHLTKKQPLDMVKLTELWTLFPLVTSWGFTDAHWVVPSILTCTNVLTSLDLKTRIYRPEWDMGLLYDFLCESPHLIHLKTACMMPLERLDLEGILTSAGHYRSKNDPEISPYDPLIGHPGFVPKKDQPKKIWACRKLRTLDMLFGRRTTECSSLENSRMLFSYLSKVCPDLEELTVRYRVLRLELESGLCLLTRLRNLRQLTVVLCGKPDFQIRDLEWMSRHVSPGMRIKQFMGAPALLAKEQKGVDHLAPFTSTMRRRSRSISEWSSNSVRGYSRDHMIDGVDMRHLGRIQDIVELTKDRIAKNWACWTMMESVTVLLEPHSDMFTPVKRADIITVARKCRPDIRFDYKRVPN</sequence>
<reference evidence="2" key="1">
    <citation type="journal article" date="2020" name="Fungal Divers.">
        <title>Resolving the Mortierellaceae phylogeny through synthesis of multi-gene phylogenetics and phylogenomics.</title>
        <authorList>
            <person name="Vandepol N."/>
            <person name="Liber J."/>
            <person name="Desiro A."/>
            <person name="Na H."/>
            <person name="Kennedy M."/>
            <person name="Barry K."/>
            <person name="Grigoriev I.V."/>
            <person name="Miller A.N."/>
            <person name="O'Donnell K."/>
            <person name="Stajich J.E."/>
            <person name="Bonito G."/>
        </authorList>
    </citation>
    <scope>NUCLEOTIDE SEQUENCE</scope>
    <source>
        <strain evidence="2">NVP1</strain>
    </source>
</reference>
<evidence type="ECO:0000259" key="1">
    <source>
        <dbReference type="Pfam" id="PF18511"/>
    </source>
</evidence>
<proteinExistence type="predicted"/>
<dbReference type="Gene3D" id="3.80.10.10">
    <property type="entry name" value="Ribonuclease Inhibitor"/>
    <property type="match status" value="1"/>
</dbReference>
<protein>
    <recommendedName>
        <fullName evidence="1">COI1 F-box domain-containing protein</fullName>
    </recommendedName>
</protein>
<organism evidence="2 3">
    <name type="scientific">Podila minutissima</name>
    <dbReference type="NCBI Taxonomy" id="64525"/>
    <lineage>
        <taxon>Eukaryota</taxon>
        <taxon>Fungi</taxon>
        <taxon>Fungi incertae sedis</taxon>
        <taxon>Mucoromycota</taxon>
        <taxon>Mortierellomycotina</taxon>
        <taxon>Mortierellomycetes</taxon>
        <taxon>Mortierellales</taxon>
        <taxon>Mortierellaceae</taxon>
        <taxon>Podila</taxon>
    </lineage>
</organism>
<dbReference type="EMBL" id="JAAAUY010000370">
    <property type="protein sequence ID" value="KAF9330789.1"/>
    <property type="molecule type" value="Genomic_DNA"/>
</dbReference>
<accession>A0A9P5SLC4</accession>
<name>A0A9P5SLC4_9FUNG</name>
<evidence type="ECO:0000313" key="3">
    <source>
        <dbReference type="Proteomes" id="UP000696485"/>
    </source>
</evidence>
<evidence type="ECO:0000313" key="2">
    <source>
        <dbReference type="EMBL" id="KAF9330789.1"/>
    </source>
</evidence>
<gene>
    <name evidence="2" type="ORF">BG006_006299</name>
</gene>
<dbReference type="InterPro" id="IPR041567">
    <property type="entry name" value="COI1_F-box"/>
</dbReference>
<dbReference type="AlphaFoldDB" id="A0A9P5SLC4"/>